<proteinExistence type="predicted"/>
<reference evidence="2 3" key="1">
    <citation type="journal article" date="2016" name="Nat. Commun.">
        <title>Ectomycorrhizal ecology is imprinted in the genome of the dominant symbiotic fungus Cenococcum geophilum.</title>
        <authorList>
            <consortium name="DOE Joint Genome Institute"/>
            <person name="Peter M."/>
            <person name="Kohler A."/>
            <person name="Ohm R.A."/>
            <person name="Kuo A."/>
            <person name="Krutzmann J."/>
            <person name="Morin E."/>
            <person name="Arend M."/>
            <person name="Barry K.W."/>
            <person name="Binder M."/>
            <person name="Choi C."/>
            <person name="Clum A."/>
            <person name="Copeland A."/>
            <person name="Grisel N."/>
            <person name="Haridas S."/>
            <person name="Kipfer T."/>
            <person name="LaButti K."/>
            <person name="Lindquist E."/>
            <person name="Lipzen A."/>
            <person name="Maire R."/>
            <person name="Meier B."/>
            <person name="Mihaltcheva S."/>
            <person name="Molinier V."/>
            <person name="Murat C."/>
            <person name="Poggeler S."/>
            <person name="Quandt C.A."/>
            <person name="Sperisen C."/>
            <person name="Tritt A."/>
            <person name="Tisserant E."/>
            <person name="Crous P.W."/>
            <person name="Henrissat B."/>
            <person name="Nehls U."/>
            <person name="Egli S."/>
            <person name="Spatafora J.W."/>
            <person name="Grigoriev I.V."/>
            <person name="Martin F.M."/>
        </authorList>
    </citation>
    <scope>NUCLEOTIDE SEQUENCE [LARGE SCALE GENOMIC DNA]</scope>
    <source>
        <strain evidence="2 3">CBS 207.34</strain>
    </source>
</reference>
<gene>
    <name evidence="2" type="ORF">AOQ84DRAFT_416731</name>
</gene>
<dbReference type="Proteomes" id="UP000250140">
    <property type="component" value="Unassembled WGS sequence"/>
</dbReference>
<sequence>MDNEVLNGTYKLLHRFRYPTQNTTIDAIAVSRHSANILISFYTLMFGVIVSQVWTFIVLLGAAFFMRKSHSHNRAAVTAGIYNAQSSPVSVVLLILKYIKPMRREFRYLLLWTILATLAIAASALASILITPFLQIGIAAPVNRNMVYLPANTMPDGAALNRTMAITAYALNVPGALRAAGLVSTTPRNSISIEQEASNNESFVQVNYHYNISAAEFGLQVLPGLILHVDGSCYTEYSWYRSTVQTNRSTTDTYYLWNDSTYTQNVSSSDGGPPFPYFNPNLDSYGPGVGSSNITYAIAISSLGRLSTTAGTDPWYLTETVNSGASSLPNKVRNQRPVLSCWQSQVLHYKGMESDVWDLYTLDLEFGTSRNSTFLADVFGTYLIRPSIVQVGQHLGRSALESSLSTATGAFFNAAGASINRDLNYLVMASYIATRNMFVETTRYSTEGRAGLLDLARDEHNLTRFGTGEFVITDAGVSTLSIRMIIIVPTVTVGMVLLAFAFSRVPSPWRVSNALNATVLYSHLHQAMADGVGESQDWDREGTVSFSRIEAQAAIIPVWQPAEGGFKWVRSPKWVLLFLFLFSFCVLYKLKCESRD</sequence>
<feature type="transmembrane region" description="Helical" evidence="1">
    <location>
        <begin position="41"/>
        <end position="65"/>
    </location>
</feature>
<keyword evidence="1" id="KW-0812">Transmembrane</keyword>
<keyword evidence="1" id="KW-1133">Transmembrane helix</keyword>
<dbReference type="EMBL" id="KV750563">
    <property type="protein sequence ID" value="OCL04243.1"/>
    <property type="molecule type" value="Genomic_DNA"/>
</dbReference>
<dbReference type="OrthoDB" id="5337208at2759"/>
<evidence type="ECO:0000313" key="2">
    <source>
        <dbReference type="EMBL" id="OCL04243.1"/>
    </source>
</evidence>
<feature type="transmembrane region" description="Helical" evidence="1">
    <location>
        <begin position="108"/>
        <end position="134"/>
    </location>
</feature>
<name>A0A8E2ETV0_9PEZI</name>
<protein>
    <submittedName>
        <fullName evidence="2">Uncharacterized protein</fullName>
    </submittedName>
</protein>
<organism evidence="2 3">
    <name type="scientific">Glonium stellatum</name>
    <dbReference type="NCBI Taxonomy" id="574774"/>
    <lineage>
        <taxon>Eukaryota</taxon>
        <taxon>Fungi</taxon>
        <taxon>Dikarya</taxon>
        <taxon>Ascomycota</taxon>
        <taxon>Pezizomycotina</taxon>
        <taxon>Dothideomycetes</taxon>
        <taxon>Pleosporomycetidae</taxon>
        <taxon>Gloniales</taxon>
        <taxon>Gloniaceae</taxon>
        <taxon>Glonium</taxon>
    </lineage>
</organism>
<dbReference type="AlphaFoldDB" id="A0A8E2ETV0"/>
<evidence type="ECO:0000313" key="3">
    <source>
        <dbReference type="Proteomes" id="UP000250140"/>
    </source>
</evidence>
<feature type="transmembrane region" description="Helical" evidence="1">
    <location>
        <begin position="480"/>
        <end position="502"/>
    </location>
</feature>
<keyword evidence="3" id="KW-1185">Reference proteome</keyword>
<keyword evidence="1" id="KW-0472">Membrane</keyword>
<feature type="transmembrane region" description="Helical" evidence="1">
    <location>
        <begin position="77"/>
        <end position="96"/>
    </location>
</feature>
<accession>A0A8E2ETV0</accession>
<evidence type="ECO:0000256" key="1">
    <source>
        <dbReference type="SAM" id="Phobius"/>
    </source>
</evidence>